<feature type="region of interest" description="Disordered" evidence="2">
    <location>
        <begin position="370"/>
        <end position="408"/>
    </location>
</feature>
<feature type="non-terminal residue" evidence="4">
    <location>
        <position position="408"/>
    </location>
</feature>
<feature type="region of interest" description="Disordered" evidence="2">
    <location>
        <begin position="81"/>
        <end position="124"/>
    </location>
</feature>
<proteinExistence type="predicted"/>
<feature type="non-terminal residue" evidence="4">
    <location>
        <position position="1"/>
    </location>
</feature>
<dbReference type="InterPro" id="IPR036116">
    <property type="entry name" value="FN3_sf"/>
</dbReference>
<feature type="region of interest" description="Disordered" evidence="2">
    <location>
        <begin position="178"/>
        <end position="204"/>
    </location>
</feature>
<dbReference type="EMBL" id="UINC01084381">
    <property type="protein sequence ID" value="SVC30980.1"/>
    <property type="molecule type" value="Genomic_DNA"/>
</dbReference>
<feature type="region of interest" description="Disordered" evidence="2">
    <location>
        <begin position="1"/>
        <end position="41"/>
    </location>
</feature>
<dbReference type="CDD" id="cd00063">
    <property type="entry name" value="FN3"/>
    <property type="match status" value="4"/>
</dbReference>
<dbReference type="Gene3D" id="2.60.40.10">
    <property type="entry name" value="Immunoglobulins"/>
    <property type="match status" value="4"/>
</dbReference>
<evidence type="ECO:0000313" key="4">
    <source>
        <dbReference type="EMBL" id="SVC30980.1"/>
    </source>
</evidence>
<dbReference type="InterPro" id="IPR003961">
    <property type="entry name" value="FN3_dom"/>
</dbReference>
<feature type="domain" description="Fibronectin type-III" evidence="3">
    <location>
        <begin position="1"/>
        <end position="93"/>
    </location>
</feature>
<feature type="domain" description="Fibronectin type-III" evidence="3">
    <location>
        <begin position="94"/>
        <end position="193"/>
    </location>
</feature>
<dbReference type="PROSITE" id="PS50853">
    <property type="entry name" value="FN3"/>
    <property type="match status" value="4"/>
</dbReference>
<evidence type="ECO:0000259" key="3">
    <source>
        <dbReference type="PROSITE" id="PS50853"/>
    </source>
</evidence>
<dbReference type="PRINTS" id="PR00014">
    <property type="entry name" value="FNTYPEIII"/>
</dbReference>
<feature type="compositionally biased region" description="Low complexity" evidence="2">
    <location>
        <begin position="89"/>
        <end position="100"/>
    </location>
</feature>
<feature type="compositionally biased region" description="Low complexity" evidence="2">
    <location>
        <begin position="273"/>
        <end position="287"/>
    </location>
</feature>
<feature type="compositionally biased region" description="Low complexity" evidence="2">
    <location>
        <begin position="178"/>
        <end position="187"/>
    </location>
</feature>
<dbReference type="InterPro" id="IPR050964">
    <property type="entry name" value="Striated_Muscle_Regulatory"/>
</dbReference>
<gene>
    <name evidence="4" type="ORF">METZ01_LOCUS283834</name>
</gene>
<evidence type="ECO:0000256" key="1">
    <source>
        <dbReference type="ARBA" id="ARBA00022737"/>
    </source>
</evidence>
<accession>A0A382L2N3</accession>
<feature type="compositionally biased region" description="Polar residues" evidence="2">
    <location>
        <begin position="1"/>
        <end position="26"/>
    </location>
</feature>
<feature type="domain" description="Fibronectin type-III" evidence="3">
    <location>
        <begin position="194"/>
        <end position="287"/>
    </location>
</feature>
<dbReference type="AlphaFoldDB" id="A0A382L2N3"/>
<dbReference type="PANTHER" id="PTHR13817">
    <property type="entry name" value="TITIN"/>
    <property type="match status" value="1"/>
</dbReference>
<evidence type="ECO:0000256" key="2">
    <source>
        <dbReference type="SAM" id="MobiDB-lite"/>
    </source>
</evidence>
<dbReference type="PANTHER" id="PTHR13817:SF73">
    <property type="entry name" value="FIBRONECTIN TYPE-III DOMAIN-CONTAINING PROTEIN"/>
    <property type="match status" value="1"/>
</dbReference>
<dbReference type="InterPro" id="IPR013783">
    <property type="entry name" value="Ig-like_fold"/>
</dbReference>
<dbReference type="SUPFAM" id="SSF49265">
    <property type="entry name" value="Fibronectin type III"/>
    <property type="match status" value="2"/>
</dbReference>
<feature type="domain" description="Fibronectin type-III" evidence="3">
    <location>
        <begin position="288"/>
        <end position="386"/>
    </location>
</feature>
<feature type="compositionally biased region" description="Polar residues" evidence="2">
    <location>
        <begin position="101"/>
        <end position="121"/>
    </location>
</feature>
<dbReference type="SMART" id="SM00060">
    <property type="entry name" value="FN3"/>
    <property type="match status" value="4"/>
</dbReference>
<keyword evidence="1" id="KW-0677">Repeat</keyword>
<reference evidence="4" key="1">
    <citation type="submission" date="2018-05" db="EMBL/GenBank/DDBJ databases">
        <authorList>
            <person name="Lanie J.A."/>
            <person name="Ng W.-L."/>
            <person name="Kazmierczak K.M."/>
            <person name="Andrzejewski T.M."/>
            <person name="Davidsen T.M."/>
            <person name="Wayne K.J."/>
            <person name="Tettelin H."/>
            <person name="Glass J.I."/>
            <person name="Rusch D."/>
            <person name="Podicherti R."/>
            <person name="Tsui H.-C.T."/>
            <person name="Winkler M.E."/>
        </authorList>
    </citation>
    <scope>NUCLEOTIDE SEQUENCE</scope>
</reference>
<protein>
    <recommendedName>
        <fullName evidence="3">Fibronectin type-III domain-containing protein</fullName>
    </recommendedName>
</protein>
<name>A0A382L2N3_9ZZZZ</name>
<sequence>PTSLSGTAGNAEVSLSWTAPTSNGGASISGYKVESSTNGGSTWSTSIADTGSSSTSAVVDGLSNGTAVAFRVSAINVAGTGSASDTEATTPRTRPGQPTGLSATESSTQVELSWSAPSSDGGSAVTGYKVERSTNSGLTWTTVVADTGSTSTSSTVSGLTNGTSYAFRISAVNAAGTGTGSSTVTATPRTTSDAPTGLAGTPGDQQVTLAWTAPSGSGGTVVTGYRVERSADGGSTWTTVVADTGSTTTAYTVTGLTNGSAYSFRTAAVNDAGTGSMSSTASATPRTTPGPPTGVAPVDGDTQSALSWTAPGSDGGVAVTGYRIEQSTDGGTTWTTVVADTESTSTAYTVTGLTNGSTYDFRVSAVNAAGTGAASSSAGASPVAPTTTTTAPTTSVGPTTTTSAPTTS</sequence>
<feature type="region of interest" description="Disordered" evidence="2">
    <location>
        <begin position="273"/>
        <end position="297"/>
    </location>
</feature>
<dbReference type="Pfam" id="PF00041">
    <property type="entry name" value="fn3"/>
    <property type="match status" value="4"/>
</dbReference>
<organism evidence="4">
    <name type="scientific">marine metagenome</name>
    <dbReference type="NCBI Taxonomy" id="408172"/>
    <lineage>
        <taxon>unclassified sequences</taxon>
        <taxon>metagenomes</taxon>
        <taxon>ecological metagenomes</taxon>
    </lineage>
</organism>